<sequence length="188" mass="21598">MEEAGCNWAKSSPLMQAYHDEEWCVPSYDDRYLFEMLNLEGAQAGLSWQTIINKRVHYQEAFADFDIDFCAALTDDDLEQLRNNEKIIRNRAKIKAVRDNAQAVLKVQQEFGSFSNYMWHFTEGNRVIHELLSDAEMPAKTELSEAISRDMKKRGFKFVGPVIIYSYLQAIGIVDDHVLSCPLHATAK</sequence>
<protein>
    <recommendedName>
        <fullName evidence="3">DNA-3-methyladenine glycosylase I</fullName>
    </recommendedName>
</protein>
<organism evidence="1 2">
    <name type="scientific">Listeria floridensis FSL S10-1187</name>
    <dbReference type="NCBI Taxonomy" id="1265817"/>
    <lineage>
        <taxon>Bacteria</taxon>
        <taxon>Bacillati</taxon>
        <taxon>Bacillota</taxon>
        <taxon>Bacilli</taxon>
        <taxon>Bacillales</taxon>
        <taxon>Listeriaceae</taxon>
        <taxon>Listeria</taxon>
    </lineage>
</organism>
<dbReference type="InterPro" id="IPR052891">
    <property type="entry name" value="DNA-3mA_glycosylase"/>
</dbReference>
<dbReference type="EMBL" id="AODF01000009">
    <property type="protein sequence ID" value="EUJ32838.1"/>
    <property type="molecule type" value="Genomic_DNA"/>
</dbReference>
<keyword evidence="2" id="KW-1185">Reference proteome</keyword>
<dbReference type="InterPro" id="IPR011257">
    <property type="entry name" value="DNA_glycosylase"/>
</dbReference>
<dbReference type="Pfam" id="PF03352">
    <property type="entry name" value="Adenine_glyco"/>
    <property type="match status" value="1"/>
</dbReference>
<dbReference type="SUPFAM" id="SSF48150">
    <property type="entry name" value="DNA-glycosylase"/>
    <property type="match status" value="1"/>
</dbReference>
<dbReference type="PANTHER" id="PTHR30037">
    <property type="entry name" value="DNA-3-METHYLADENINE GLYCOSYLASE 1"/>
    <property type="match status" value="1"/>
</dbReference>
<gene>
    <name evidence="1" type="ORF">MFLO_06094</name>
</gene>
<evidence type="ECO:0000313" key="2">
    <source>
        <dbReference type="Proteomes" id="UP000019249"/>
    </source>
</evidence>
<comment type="caution">
    <text evidence="1">The sequence shown here is derived from an EMBL/GenBank/DDBJ whole genome shotgun (WGS) entry which is preliminary data.</text>
</comment>
<dbReference type="Gene3D" id="1.10.340.30">
    <property type="entry name" value="Hypothetical protein, domain 2"/>
    <property type="match status" value="1"/>
</dbReference>
<dbReference type="RefSeq" id="WP_036096879.1">
    <property type="nucleotide sequence ID" value="NZ_AODF01000009.1"/>
</dbReference>
<proteinExistence type="predicted"/>
<dbReference type="InterPro" id="IPR005019">
    <property type="entry name" value="Adenine_glyco"/>
</dbReference>
<name>A0ABN0RGG7_9LIST</name>
<evidence type="ECO:0000313" key="1">
    <source>
        <dbReference type="EMBL" id="EUJ32838.1"/>
    </source>
</evidence>
<dbReference type="Proteomes" id="UP000019249">
    <property type="component" value="Unassembled WGS sequence"/>
</dbReference>
<evidence type="ECO:0008006" key="3">
    <source>
        <dbReference type="Google" id="ProtNLM"/>
    </source>
</evidence>
<dbReference type="PANTHER" id="PTHR30037:SF4">
    <property type="entry name" value="DNA-3-METHYLADENINE GLYCOSYLASE I"/>
    <property type="match status" value="1"/>
</dbReference>
<accession>A0ABN0RGG7</accession>
<reference evidence="1 2" key="1">
    <citation type="journal article" date="2014" name="Int. J. Syst. Evol. Microbiol.">
        <title>Listeria floridensis sp. nov., Listeria aquatica sp. nov., Listeria cornellensis sp. nov., Listeria riparia sp. nov. and Listeria grandensis sp. nov., from agricultural and natural environments.</title>
        <authorList>
            <person name="den Bakker H.C."/>
            <person name="Warchocki S."/>
            <person name="Wright E.M."/>
            <person name="Allred A.F."/>
            <person name="Ahlstrom C."/>
            <person name="Manuel C.S."/>
            <person name="Stasiewicz M.J."/>
            <person name="Burrell A."/>
            <person name="Roof S."/>
            <person name="Strawn L."/>
            <person name="Fortes E.D."/>
            <person name="Nightingale K.K."/>
            <person name="Kephart D."/>
            <person name="Wiedmann M."/>
        </authorList>
    </citation>
    <scope>NUCLEOTIDE SEQUENCE [LARGE SCALE GENOMIC DNA]</scope>
    <source>
        <strain evidence="1 2">FSL S10-1187</strain>
    </source>
</reference>